<name>A0A2T2WNG7_9FIRM</name>
<evidence type="ECO:0000256" key="1">
    <source>
        <dbReference type="SAM" id="Phobius"/>
    </source>
</evidence>
<evidence type="ECO:0000313" key="3">
    <source>
        <dbReference type="Proteomes" id="UP000241848"/>
    </source>
</evidence>
<dbReference type="EMBL" id="PXYV01000003">
    <property type="protein sequence ID" value="PSR23789.1"/>
    <property type="molecule type" value="Genomic_DNA"/>
</dbReference>
<comment type="caution">
    <text evidence="2">The sequence shown here is derived from an EMBL/GenBank/DDBJ whole genome shotgun (WGS) entry which is preliminary data.</text>
</comment>
<evidence type="ECO:0000313" key="2">
    <source>
        <dbReference type="EMBL" id="PSR23789.1"/>
    </source>
</evidence>
<proteinExistence type="predicted"/>
<dbReference type="Proteomes" id="UP000241848">
    <property type="component" value="Unassembled WGS sequence"/>
</dbReference>
<protein>
    <submittedName>
        <fullName evidence="2">Uncharacterized protein</fullName>
    </submittedName>
</protein>
<reference evidence="2 3" key="1">
    <citation type="journal article" date="2014" name="BMC Genomics">
        <title>Comparison of environmental and isolate Sulfobacillus genomes reveals diverse carbon, sulfur, nitrogen, and hydrogen metabolisms.</title>
        <authorList>
            <person name="Justice N.B."/>
            <person name="Norman A."/>
            <person name="Brown C.T."/>
            <person name="Singh A."/>
            <person name="Thomas B.C."/>
            <person name="Banfield J.F."/>
        </authorList>
    </citation>
    <scope>NUCLEOTIDE SEQUENCE [LARGE SCALE GENOMIC DNA]</scope>
    <source>
        <strain evidence="2">AMDSBA3</strain>
    </source>
</reference>
<sequence length="159" mass="18149">MDVAVRILRLGSVFLLGAIIGAAMVQSRLWHDQVQLMEQTRRARLDAQHWQQESLRLRDHLSAINRRNERQTYVQTVNLEVIKCPVPLIDVKAALEPFTESLLGVPLATVKLELIYQLLQNRYIVLGDTLYRVDVKALLLSPDVTILLRLTPLAPNRHA</sequence>
<organism evidence="2 3">
    <name type="scientific">Sulfobacillus acidophilus</name>
    <dbReference type="NCBI Taxonomy" id="53633"/>
    <lineage>
        <taxon>Bacteria</taxon>
        <taxon>Bacillati</taxon>
        <taxon>Bacillota</taxon>
        <taxon>Clostridia</taxon>
        <taxon>Eubacteriales</taxon>
        <taxon>Clostridiales Family XVII. Incertae Sedis</taxon>
        <taxon>Sulfobacillus</taxon>
    </lineage>
</organism>
<gene>
    <name evidence="2" type="ORF">C7B45_01895</name>
</gene>
<accession>A0A2T2WNG7</accession>
<keyword evidence="1" id="KW-1133">Transmembrane helix</keyword>
<keyword evidence="1" id="KW-0812">Transmembrane</keyword>
<feature type="transmembrane region" description="Helical" evidence="1">
    <location>
        <begin position="6"/>
        <end position="25"/>
    </location>
</feature>
<keyword evidence="1" id="KW-0472">Membrane</keyword>
<dbReference type="AlphaFoldDB" id="A0A2T2WNG7"/>